<dbReference type="InterPro" id="IPR025661">
    <property type="entry name" value="Pept_asp_AS"/>
</dbReference>
<reference evidence="12" key="1">
    <citation type="submission" date="2020-12" db="UniProtKB">
        <authorList>
            <consortium name="WormBaseParasite"/>
        </authorList>
    </citation>
    <scope>IDENTIFICATION</scope>
    <source>
        <strain evidence="12">MHco3</strain>
    </source>
</reference>
<evidence type="ECO:0000256" key="4">
    <source>
        <dbReference type="ARBA" id="ARBA00022801"/>
    </source>
</evidence>
<dbReference type="GO" id="GO:0008234">
    <property type="term" value="F:cysteine-type peptidase activity"/>
    <property type="evidence" value="ECO:0007669"/>
    <property type="project" value="UniProtKB-KW"/>
</dbReference>
<comment type="similarity">
    <text evidence="1">Belongs to the peptidase C1 family.</text>
</comment>
<dbReference type="PANTHER" id="PTHR12411">
    <property type="entry name" value="CYSTEINE PROTEASE FAMILY C1-RELATED"/>
    <property type="match status" value="1"/>
</dbReference>
<dbReference type="InterPro" id="IPR013128">
    <property type="entry name" value="Peptidase_C1A"/>
</dbReference>
<organism evidence="11 12">
    <name type="scientific">Haemonchus contortus</name>
    <name type="common">Barber pole worm</name>
    <dbReference type="NCBI Taxonomy" id="6289"/>
    <lineage>
        <taxon>Eukaryota</taxon>
        <taxon>Metazoa</taxon>
        <taxon>Ecdysozoa</taxon>
        <taxon>Nematoda</taxon>
        <taxon>Chromadorea</taxon>
        <taxon>Rhabditida</taxon>
        <taxon>Rhabditina</taxon>
        <taxon>Rhabditomorpha</taxon>
        <taxon>Strongyloidea</taxon>
        <taxon>Trichostrongylidae</taxon>
        <taxon>Haemonchus</taxon>
    </lineage>
</organism>
<dbReference type="Pfam" id="PF00112">
    <property type="entry name" value="Peptidase_C1"/>
    <property type="match status" value="1"/>
</dbReference>
<evidence type="ECO:0000259" key="10">
    <source>
        <dbReference type="SMART" id="SM00645"/>
    </source>
</evidence>
<keyword evidence="7" id="KW-1015">Disulfide bond</keyword>
<keyword evidence="8" id="KW-0325">Glycoprotein</keyword>
<keyword evidence="4" id="KW-0378">Hydrolase</keyword>
<dbReference type="InterPro" id="IPR000668">
    <property type="entry name" value="Peptidase_C1A_C"/>
</dbReference>
<dbReference type="CDD" id="cd02620">
    <property type="entry name" value="Peptidase_C1A_CathepsinB"/>
    <property type="match status" value="1"/>
</dbReference>
<evidence type="ECO:0000313" key="11">
    <source>
        <dbReference type="Proteomes" id="UP000025227"/>
    </source>
</evidence>
<dbReference type="SMART" id="SM00645">
    <property type="entry name" value="Pept_C1"/>
    <property type="match status" value="1"/>
</dbReference>
<dbReference type="InterPro" id="IPR038765">
    <property type="entry name" value="Papain-like_cys_pep_sf"/>
</dbReference>
<keyword evidence="3" id="KW-0732">Signal</keyword>
<keyword evidence="11" id="KW-1185">Reference proteome</keyword>
<name>A0A7I4YRU1_HAECO</name>
<evidence type="ECO:0000256" key="3">
    <source>
        <dbReference type="ARBA" id="ARBA00022729"/>
    </source>
</evidence>
<comment type="function">
    <text evidence="9">Expression of the protease correlates with blood-feeding and suggests a role for the protease in blood digestion.</text>
</comment>
<evidence type="ECO:0000256" key="5">
    <source>
        <dbReference type="ARBA" id="ARBA00022807"/>
    </source>
</evidence>
<dbReference type="WBParaSite" id="HCON_00136100-00001">
    <property type="protein sequence ID" value="HCON_00136100-00001"/>
    <property type="gene ID" value="HCON_00136100"/>
</dbReference>
<evidence type="ECO:0000256" key="7">
    <source>
        <dbReference type="ARBA" id="ARBA00023157"/>
    </source>
</evidence>
<keyword evidence="6" id="KW-0865">Zymogen</keyword>
<feature type="domain" description="Peptidase C1A papain C-terminal" evidence="10">
    <location>
        <begin position="115"/>
        <end position="366"/>
    </location>
</feature>
<evidence type="ECO:0000256" key="8">
    <source>
        <dbReference type="ARBA" id="ARBA00023180"/>
    </source>
</evidence>
<dbReference type="FunFam" id="3.90.70.10:FF:000031">
    <property type="entry name" value="Cathepsin B"/>
    <property type="match status" value="1"/>
</dbReference>
<dbReference type="AlphaFoldDB" id="A0A7I4YRU1"/>
<evidence type="ECO:0000256" key="2">
    <source>
        <dbReference type="ARBA" id="ARBA00022670"/>
    </source>
</evidence>
<accession>A0A7I4YRU1</accession>
<protein>
    <submittedName>
        <fullName evidence="12">Pept_C1 domain-containing protein</fullName>
    </submittedName>
</protein>
<evidence type="ECO:0000256" key="9">
    <source>
        <dbReference type="ARBA" id="ARBA00057399"/>
    </source>
</evidence>
<evidence type="ECO:0000256" key="1">
    <source>
        <dbReference type="ARBA" id="ARBA00008455"/>
    </source>
</evidence>
<keyword evidence="2" id="KW-0645">Protease</keyword>
<dbReference type="PROSITE" id="PS00640">
    <property type="entry name" value="THIOL_PROTEASE_ASN"/>
    <property type="match status" value="1"/>
</dbReference>
<dbReference type="PRINTS" id="PR00705">
    <property type="entry name" value="PAPAIN"/>
</dbReference>
<dbReference type="GO" id="GO:0006508">
    <property type="term" value="P:proteolysis"/>
    <property type="evidence" value="ECO:0007669"/>
    <property type="project" value="UniProtKB-KW"/>
</dbReference>
<evidence type="ECO:0000313" key="12">
    <source>
        <dbReference type="WBParaSite" id="HCON_00136100-00001"/>
    </source>
</evidence>
<dbReference type="Gene3D" id="3.90.70.10">
    <property type="entry name" value="Cysteine proteinases"/>
    <property type="match status" value="1"/>
</dbReference>
<proteinExistence type="inferred from homology"/>
<keyword evidence="5" id="KW-0788">Thiol protease</keyword>
<sequence length="367" mass="41322">MVSYFIVAFLSVTDRTTVQLFQKYIVLTLCICLSQVPFAVEADFLASLKNERIPLKAQVLSGEELVKYLKKNQDLFEAEITPHSFNVKHKLMDLKFLNQNRKPVVEDGYDNGNDIPESFDARTQWPNCSSLTHIYDQANCGSSWAVSTAAALSDRICIASKGVKQVQVSSIVFVSCCHSCGYGCVGGWPLEAFQFFSEQGAVTGGDYGDKDCCRPYPFYPCGRHGNETYYGECPEDEVETPPNCIRQCQMTYKKSYRNDRIVGKDAYELPNSAKAIQREIMTNGPVVAVFTVYEDFSYYVRGIYMHRAGEARGVHAVKIIGWGTERGVPYWIIANSWHNDWGEKGYFRMLRGSNHCGIEENVVAGHV</sequence>
<evidence type="ECO:0000256" key="6">
    <source>
        <dbReference type="ARBA" id="ARBA00023145"/>
    </source>
</evidence>
<dbReference type="OrthoDB" id="640249at2759"/>
<dbReference type="Proteomes" id="UP000025227">
    <property type="component" value="Unplaced"/>
</dbReference>
<dbReference type="SUPFAM" id="SSF54001">
    <property type="entry name" value="Cysteine proteinases"/>
    <property type="match status" value="1"/>
</dbReference>